<keyword evidence="6 14" id="KW-0863">Zinc-finger</keyword>
<evidence type="ECO:0000256" key="14">
    <source>
        <dbReference type="PROSITE-ProRule" id="PRU00391"/>
    </source>
</evidence>
<evidence type="ECO:0000259" key="17">
    <source>
        <dbReference type="PROSITE" id="PS51068"/>
    </source>
</evidence>
<dbReference type="GO" id="GO:0008270">
    <property type="term" value="F:zinc ion binding"/>
    <property type="evidence" value="ECO:0007669"/>
    <property type="project" value="UniProtKB-KW"/>
</dbReference>
<dbReference type="InterPro" id="IPR000214">
    <property type="entry name" value="Znf_DNA_glyclase/AP_lyase"/>
</dbReference>
<accession>B8J718</accession>
<protein>
    <recommendedName>
        <fullName evidence="3">DNA-(apurinic or apyrimidinic site) lyase</fullName>
        <ecNumber evidence="3">4.2.99.18</ecNumber>
    </recommendedName>
</protein>
<dbReference type="PROSITE" id="PS51066">
    <property type="entry name" value="ZF_FPG_2"/>
    <property type="match status" value="1"/>
</dbReference>
<feature type="domain" description="Formamidopyrimidine-DNA glycosylase catalytic" evidence="17">
    <location>
        <begin position="2"/>
        <end position="114"/>
    </location>
</feature>
<dbReference type="RefSeq" id="WP_012633127.1">
    <property type="nucleotide sequence ID" value="NC_011891.1"/>
</dbReference>
<dbReference type="PANTHER" id="PTHR42697:SF1">
    <property type="entry name" value="ENDONUCLEASE 8"/>
    <property type="match status" value="1"/>
</dbReference>
<dbReference type="SUPFAM" id="SSF57716">
    <property type="entry name" value="Glucocorticoid receptor-like (DNA-binding domain)"/>
    <property type="match status" value="1"/>
</dbReference>
<evidence type="ECO:0000256" key="8">
    <source>
        <dbReference type="ARBA" id="ARBA00022833"/>
    </source>
</evidence>
<dbReference type="HOGENOM" id="CLU_038423_2_0_7"/>
<evidence type="ECO:0000256" key="1">
    <source>
        <dbReference type="ARBA" id="ARBA00001947"/>
    </source>
</evidence>
<evidence type="ECO:0000256" key="11">
    <source>
        <dbReference type="ARBA" id="ARBA00023239"/>
    </source>
</evidence>
<evidence type="ECO:0000313" key="18">
    <source>
        <dbReference type="EMBL" id="ACL65208.1"/>
    </source>
</evidence>
<dbReference type="Proteomes" id="UP000007089">
    <property type="component" value="Chromosome"/>
</dbReference>
<evidence type="ECO:0000256" key="15">
    <source>
        <dbReference type="SAM" id="MobiDB-lite"/>
    </source>
</evidence>
<keyword evidence="8" id="KW-0862">Zinc</keyword>
<dbReference type="InterPro" id="IPR010663">
    <property type="entry name" value="Znf_FPG/IleRS"/>
</dbReference>
<dbReference type="Pfam" id="PF06831">
    <property type="entry name" value="H2TH"/>
    <property type="match status" value="1"/>
</dbReference>
<dbReference type="AlphaFoldDB" id="B8J718"/>
<keyword evidence="5" id="KW-0227">DNA damage</keyword>
<keyword evidence="12" id="KW-0511">Multifunctional enzyme</keyword>
<dbReference type="GO" id="GO:0000703">
    <property type="term" value="F:oxidized pyrimidine nucleobase lesion DNA N-glycosylase activity"/>
    <property type="evidence" value="ECO:0007669"/>
    <property type="project" value="TreeGrafter"/>
</dbReference>
<keyword evidence="11 18" id="KW-0456">Lyase</keyword>
<evidence type="ECO:0000256" key="7">
    <source>
        <dbReference type="ARBA" id="ARBA00022801"/>
    </source>
</evidence>
<keyword evidence="9" id="KW-0238">DNA-binding</keyword>
<keyword evidence="10" id="KW-0234">DNA repair</keyword>
<organism evidence="18 19">
    <name type="scientific">Anaeromyxobacter dehalogenans (strain ATCC BAA-258 / DSM 21875 / 2CP-1)</name>
    <dbReference type="NCBI Taxonomy" id="455488"/>
    <lineage>
        <taxon>Bacteria</taxon>
        <taxon>Pseudomonadati</taxon>
        <taxon>Myxococcota</taxon>
        <taxon>Myxococcia</taxon>
        <taxon>Myxococcales</taxon>
        <taxon>Cystobacterineae</taxon>
        <taxon>Anaeromyxobacteraceae</taxon>
        <taxon>Anaeromyxobacter</taxon>
    </lineage>
</organism>
<dbReference type="GO" id="GO:0003684">
    <property type="term" value="F:damaged DNA binding"/>
    <property type="evidence" value="ECO:0007669"/>
    <property type="project" value="InterPro"/>
</dbReference>
<dbReference type="SMART" id="SM00898">
    <property type="entry name" value="Fapy_DNA_glyco"/>
    <property type="match status" value="1"/>
</dbReference>
<dbReference type="EC" id="4.2.99.18" evidence="3"/>
<dbReference type="InterPro" id="IPR015886">
    <property type="entry name" value="H2TH_FPG"/>
</dbReference>
<dbReference type="SUPFAM" id="SSF46946">
    <property type="entry name" value="S13-like H2TH domain"/>
    <property type="match status" value="1"/>
</dbReference>
<keyword evidence="13" id="KW-0326">Glycosidase</keyword>
<dbReference type="KEGG" id="acp:A2cp1_1866"/>
<dbReference type="Gene3D" id="1.10.8.50">
    <property type="match status" value="1"/>
</dbReference>
<keyword evidence="19" id="KW-1185">Reference proteome</keyword>
<evidence type="ECO:0000259" key="16">
    <source>
        <dbReference type="PROSITE" id="PS51066"/>
    </source>
</evidence>
<evidence type="ECO:0000256" key="5">
    <source>
        <dbReference type="ARBA" id="ARBA00022763"/>
    </source>
</evidence>
<evidence type="ECO:0000256" key="3">
    <source>
        <dbReference type="ARBA" id="ARBA00012720"/>
    </source>
</evidence>
<dbReference type="InterPro" id="IPR010979">
    <property type="entry name" value="Ribosomal_uS13-like_H2TH"/>
</dbReference>
<evidence type="ECO:0000256" key="13">
    <source>
        <dbReference type="ARBA" id="ARBA00023295"/>
    </source>
</evidence>
<dbReference type="SMART" id="SM01232">
    <property type="entry name" value="H2TH"/>
    <property type="match status" value="1"/>
</dbReference>
<evidence type="ECO:0000256" key="6">
    <source>
        <dbReference type="ARBA" id="ARBA00022771"/>
    </source>
</evidence>
<dbReference type="PANTHER" id="PTHR42697">
    <property type="entry name" value="ENDONUCLEASE 8"/>
    <property type="match status" value="1"/>
</dbReference>
<dbReference type="SUPFAM" id="SSF81624">
    <property type="entry name" value="N-terminal domain of MutM-like DNA repair proteins"/>
    <property type="match status" value="1"/>
</dbReference>
<name>B8J718_ANAD2</name>
<dbReference type="EMBL" id="CP001359">
    <property type="protein sequence ID" value="ACL65208.1"/>
    <property type="molecule type" value="Genomic_DNA"/>
</dbReference>
<dbReference type="InterPro" id="IPR012319">
    <property type="entry name" value="FPG_cat"/>
</dbReference>
<keyword evidence="7" id="KW-0378">Hydrolase</keyword>
<dbReference type="InterPro" id="IPR035937">
    <property type="entry name" value="FPG_N"/>
</dbReference>
<comment type="similarity">
    <text evidence="2">Belongs to the FPG family.</text>
</comment>
<dbReference type="PROSITE" id="PS51068">
    <property type="entry name" value="FPG_CAT"/>
    <property type="match status" value="1"/>
</dbReference>
<sequence length="278" mass="30153">MPEGDTLARAARALHRALAGKPVVRFETVLPRLARVAADAPVVGRTVERAEAVGKHLLLHLSGGLVLRTHLRMNGSWHLYRPGAPWRRPASAMRVLLEVPDAVAVAFDLPVAEWLRAADLGRHRALSRLGPDLLSPAFDAAEAERRLRARGGLAVADALVDQAALAGAGNELKSEILFVAGVSPFRRVEDLDDGELRAVIATARRLIGENVPPPGPGGVETWRGGRRTTRRMNPRERTWVYGRGGRPCRRCGAPIAFARQGPHAQGTWWCPRCQPGPA</sequence>
<evidence type="ECO:0000256" key="9">
    <source>
        <dbReference type="ARBA" id="ARBA00023125"/>
    </source>
</evidence>
<feature type="region of interest" description="Disordered" evidence="15">
    <location>
        <begin position="209"/>
        <end position="230"/>
    </location>
</feature>
<dbReference type="Gene3D" id="3.20.190.10">
    <property type="entry name" value="MutM-like, N-terminal"/>
    <property type="match status" value="1"/>
</dbReference>
<feature type="domain" description="FPG-type" evidence="16">
    <location>
        <begin position="239"/>
        <end position="275"/>
    </location>
</feature>
<evidence type="ECO:0000313" key="19">
    <source>
        <dbReference type="Proteomes" id="UP000007089"/>
    </source>
</evidence>
<evidence type="ECO:0000256" key="10">
    <source>
        <dbReference type="ARBA" id="ARBA00023204"/>
    </source>
</evidence>
<dbReference type="GO" id="GO:0006284">
    <property type="term" value="P:base-excision repair"/>
    <property type="evidence" value="ECO:0007669"/>
    <property type="project" value="InterPro"/>
</dbReference>
<keyword evidence="4" id="KW-0479">Metal-binding</keyword>
<gene>
    <name evidence="18" type="ordered locus">A2cp1_1866</name>
</gene>
<dbReference type="Pfam" id="PF06827">
    <property type="entry name" value="zf-FPG_IleRS"/>
    <property type="match status" value="1"/>
</dbReference>
<comment type="cofactor">
    <cofactor evidence="1">
        <name>Zn(2+)</name>
        <dbReference type="ChEBI" id="CHEBI:29105"/>
    </cofactor>
</comment>
<reference evidence="18" key="1">
    <citation type="submission" date="2009-01" db="EMBL/GenBank/DDBJ databases">
        <title>Complete sequence of Anaeromyxobacter dehalogenans 2CP-1.</title>
        <authorList>
            <consortium name="US DOE Joint Genome Institute"/>
            <person name="Lucas S."/>
            <person name="Copeland A."/>
            <person name="Lapidus A."/>
            <person name="Glavina del Rio T."/>
            <person name="Dalin E."/>
            <person name="Tice H."/>
            <person name="Bruce D."/>
            <person name="Goodwin L."/>
            <person name="Pitluck S."/>
            <person name="Saunders E."/>
            <person name="Brettin T."/>
            <person name="Detter J.C."/>
            <person name="Han C."/>
            <person name="Larimer F."/>
            <person name="Land M."/>
            <person name="Hauser L."/>
            <person name="Kyrpides N."/>
            <person name="Ovchinnikova G."/>
            <person name="Beliaev A.S."/>
            <person name="Richardson P."/>
        </authorList>
    </citation>
    <scope>NUCLEOTIDE SEQUENCE</scope>
    <source>
        <strain evidence="18">2CP-1</strain>
    </source>
</reference>
<evidence type="ECO:0000256" key="4">
    <source>
        <dbReference type="ARBA" id="ARBA00022723"/>
    </source>
</evidence>
<dbReference type="Pfam" id="PF01149">
    <property type="entry name" value="Fapy_DNA_glyco"/>
    <property type="match status" value="1"/>
</dbReference>
<evidence type="ECO:0000256" key="12">
    <source>
        <dbReference type="ARBA" id="ARBA00023268"/>
    </source>
</evidence>
<evidence type="ECO:0000256" key="2">
    <source>
        <dbReference type="ARBA" id="ARBA00009409"/>
    </source>
</evidence>
<proteinExistence type="inferred from homology"/>
<dbReference type="GO" id="GO:0140078">
    <property type="term" value="F:class I DNA-(apurinic or apyrimidinic site) endonuclease activity"/>
    <property type="evidence" value="ECO:0007669"/>
    <property type="project" value="UniProtKB-EC"/>
</dbReference>